<evidence type="ECO:0000256" key="7">
    <source>
        <dbReference type="HAMAP-Rule" id="MF_01215"/>
    </source>
</evidence>
<dbReference type="PANTHER" id="PTHR43375:SF1">
    <property type="entry name" value="OROTIDINE 5'-PHOSPHATE DECARBOXYLASE"/>
    <property type="match status" value="1"/>
</dbReference>
<evidence type="ECO:0000256" key="2">
    <source>
        <dbReference type="ARBA" id="ARBA00008847"/>
    </source>
</evidence>
<dbReference type="HAMAP" id="MF_01215">
    <property type="entry name" value="OMPdecase_type2"/>
    <property type="match status" value="1"/>
</dbReference>
<dbReference type="GO" id="GO:0006207">
    <property type="term" value="P:'de novo' pyrimidine nucleobase biosynthetic process"/>
    <property type="evidence" value="ECO:0007669"/>
    <property type="project" value="InterPro"/>
</dbReference>
<dbReference type="PATRIC" id="fig|1280948.3.peg.932"/>
<dbReference type="eggNOG" id="COG0284">
    <property type="taxonomic scope" value="Bacteria"/>
</dbReference>
<evidence type="ECO:0000256" key="4">
    <source>
        <dbReference type="ARBA" id="ARBA00022975"/>
    </source>
</evidence>
<dbReference type="Proteomes" id="UP000024547">
    <property type="component" value="Unassembled WGS sequence"/>
</dbReference>
<evidence type="ECO:0000256" key="5">
    <source>
        <dbReference type="ARBA" id="ARBA00023239"/>
    </source>
</evidence>
<evidence type="ECO:0000256" key="6">
    <source>
        <dbReference type="ARBA" id="ARBA00049157"/>
    </source>
</evidence>
<dbReference type="InterPro" id="IPR011995">
    <property type="entry name" value="OMPdecase_type-2"/>
</dbReference>
<accession>A0A059E9N4</accession>
<dbReference type="OrthoDB" id="9808470at2"/>
<comment type="caution">
    <text evidence="9">The sequence shown here is derived from an EMBL/GenBank/DDBJ whole genome shotgun (WGS) entry which is preliminary data.</text>
</comment>
<feature type="active site" description="Proton donor" evidence="7">
    <location>
        <position position="96"/>
    </location>
</feature>
<dbReference type="PANTHER" id="PTHR43375">
    <property type="entry name" value="OROTIDINE 5'-PHOSPHATE DECARBOXYLASE"/>
    <property type="match status" value="1"/>
</dbReference>
<evidence type="ECO:0000313" key="10">
    <source>
        <dbReference type="Proteomes" id="UP000024547"/>
    </source>
</evidence>
<keyword evidence="5 7" id="KW-0456">Lyase</keyword>
<organism evidence="9 10">
    <name type="scientific">Hyphomonas atlantica</name>
    <dbReference type="NCBI Taxonomy" id="1280948"/>
    <lineage>
        <taxon>Bacteria</taxon>
        <taxon>Pseudomonadati</taxon>
        <taxon>Pseudomonadota</taxon>
        <taxon>Alphaproteobacteria</taxon>
        <taxon>Hyphomonadales</taxon>
        <taxon>Hyphomonadaceae</taxon>
        <taxon>Hyphomonas</taxon>
    </lineage>
</organism>
<name>A0A059E9N4_9PROT</name>
<gene>
    <name evidence="7" type="primary">pyrF</name>
    <name evidence="9" type="ORF">HY36_13460</name>
</gene>
<dbReference type="UniPathway" id="UPA00070">
    <property type="reaction ID" value="UER00120"/>
</dbReference>
<keyword evidence="10" id="KW-1185">Reference proteome</keyword>
<dbReference type="Pfam" id="PF00215">
    <property type="entry name" value="OMPdecase"/>
    <property type="match status" value="1"/>
</dbReference>
<dbReference type="AlphaFoldDB" id="A0A059E9N4"/>
<reference evidence="9 10" key="1">
    <citation type="journal article" date="2014" name="Antonie Van Leeuwenhoek">
        <title>Hyphomonas beringensis sp. nov. and Hyphomonas chukchiensis sp. nov., isolated from surface seawater of the Bering Sea and Chukchi Sea.</title>
        <authorList>
            <person name="Li C."/>
            <person name="Lai Q."/>
            <person name="Li G."/>
            <person name="Dong C."/>
            <person name="Wang J."/>
            <person name="Liao Y."/>
            <person name="Shao Z."/>
        </authorList>
    </citation>
    <scope>NUCLEOTIDE SEQUENCE [LARGE SCALE GENOMIC DNA]</scope>
    <source>
        <strain evidence="9 10">22II1-22F38</strain>
    </source>
</reference>
<evidence type="ECO:0000256" key="3">
    <source>
        <dbReference type="ARBA" id="ARBA00022793"/>
    </source>
</evidence>
<keyword evidence="3 7" id="KW-0210">Decarboxylase</keyword>
<feature type="domain" description="Orotidine 5'-phosphate decarboxylase" evidence="8">
    <location>
        <begin position="17"/>
        <end position="270"/>
    </location>
</feature>
<dbReference type="InterPro" id="IPR001754">
    <property type="entry name" value="OMPdeCOase_dom"/>
</dbReference>
<proteinExistence type="inferred from homology"/>
<dbReference type="NCBIfam" id="TIGR02127">
    <property type="entry name" value="pyrF_sub2"/>
    <property type="match status" value="1"/>
</dbReference>
<dbReference type="Gene3D" id="3.20.20.70">
    <property type="entry name" value="Aldolase class I"/>
    <property type="match status" value="1"/>
</dbReference>
<evidence type="ECO:0000259" key="8">
    <source>
        <dbReference type="SMART" id="SM00934"/>
    </source>
</evidence>
<dbReference type="GO" id="GO:0004590">
    <property type="term" value="F:orotidine-5'-phosphate decarboxylase activity"/>
    <property type="evidence" value="ECO:0007669"/>
    <property type="project" value="UniProtKB-UniRule"/>
</dbReference>
<comment type="pathway">
    <text evidence="1 7">Pyrimidine metabolism; UMP biosynthesis via de novo pathway; UMP from orotate: step 2/2.</text>
</comment>
<dbReference type="GO" id="GO:0044205">
    <property type="term" value="P:'de novo' UMP biosynthetic process"/>
    <property type="evidence" value="ECO:0007669"/>
    <property type="project" value="UniProtKB-UniRule"/>
</dbReference>
<keyword evidence="4 7" id="KW-0665">Pyrimidine biosynthesis</keyword>
<comment type="similarity">
    <text evidence="2 7">Belongs to the OMP decarboxylase family. Type 2 subfamily.</text>
</comment>
<dbReference type="InterPro" id="IPR011060">
    <property type="entry name" value="RibuloseP-bd_barrel"/>
</dbReference>
<dbReference type="InterPro" id="IPR018089">
    <property type="entry name" value="OMPdecase_AS"/>
</dbReference>
<dbReference type="EMBL" id="AWFH01000004">
    <property type="protein sequence ID" value="KCZ64353.1"/>
    <property type="molecule type" value="Genomic_DNA"/>
</dbReference>
<protein>
    <recommendedName>
        <fullName evidence="7">Orotidine 5'-phosphate decarboxylase</fullName>
        <ecNumber evidence="7">4.1.1.23</ecNumber>
    </recommendedName>
    <alternativeName>
        <fullName evidence="7">OMP decarboxylase</fullName>
        <shortName evidence="7">OMPDCase</shortName>
        <shortName evidence="7">OMPdecase</shortName>
    </alternativeName>
</protein>
<evidence type="ECO:0000313" key="9">
    <source>
        <dbReference type="EMBL" id="KCZ64353.1"/>
    </source>
</evidence>
<dbReference type="RefSeq" id="WP_035549159.1">
    <property type="nucleotide sequence ID" value="NZ_AWFH01000004.1"/>
</dbReference>
<sequence>MTHFASHLIAGARQLGPLCVGIDPHPGRIPALFGGDTPDGLAAWGEAVVAAAAGRACVVKPQVGLFERHGPDGMRALQRVCDASKAAGLMVITDAKRGDIGTTAKGYAAAYLSQDAPFYSDAVTVNPYMGMDTLEPFLQQAEANGKGVVVLARTSNPGSADFQAKDLEGAPLYARVVEALAPAIERLKGADGWSSLMLVAGATGPDEARKLRTLAPDALFLVPGYGAQGGGAADALAGFAEVDGRLEGGVVNASRSVTFPDGSESAADKTAWTSLVEAAIDAAQADLSTHARLGAATLA</sequence>
<evidence type="ECO:0000256" key="1">
    <source>
        <dbReference type="ARBA" id="ARBA00004861"/>
    </source>
</evidence>
<comment type="catalytic activity">
    <reaction evidence="6 7">
        <text>orotidine 5'-phosphate + H(+) = UMP + CO2</text>
        <dbReference type="Rhea" id="RHEA:11596"/>
        <dbReference type="ChEBI" id="CHEBI:15378"/>
        <dbReference type="ChEBI" id="CHEBI:16526"/>
        <dbReference type="ChEBI" id="CHEBI:57538"/>
        <dbReference type="ChEBI" id="CHEBI:57865"/>
        <dbReference type="EC" id="4.1.1.23"/>
    </reaction>
</comment>
<dbReference type="SUPFAM" id="SSF51366">
    <property type="entry name" value="Ribulose-phoshate binding barrel"/>
    <property type="match status" value="1"/>
</dbReference>
<dbReference type="SMART" id="SM00934">
    <property type="entry name" value="OMPdecase"/>
    <property type="match status" value="1"/>
</dbReference>
<dbReference type="CDD" id="cd04725">
    <property type="entry name" value="OMP_decarboxylase_like"/>
    <property type="match status" value="1"/>
</dbReference>
<dbReference type="PROSITE" id="PS00156">
    <property type="entry name" value="OMPDECASE"/>
    <property type="match status" value="1"/>
</dbReference>
<dbReference type="InterPro" id="IPR013785">
    <property type="entry name" value="Aldolase_TIM"/>
</dbReference>
<dbReference type="STRING" id="1280948.HY36_13460"/>
<dbReference type="EC" id="4.1.1.23" evidence="7"/>